<dbReference type="AlphaFoldDB" id="A0A371F294"/>
<sequence>MEMNFKEGDLVWVHLRKERFPHLRKSKLLLRGDGPFKIVKKINDNSYKVDMPQEYEGSTSFNRIDFPPFDVGSTQAPNLRSNSLQEGENDAYVEGHGHIPHKGFKEFNNNWPSLRGKEGLLRDILCTLYLAAKLALFSSLSEGRLSLSNLAFLCKFLESCEFLLGKGLFLLGESSITHEHVEGSLRKFLTRWVKPHDIVRKYGFVECWLGKCLTH</sequence>
<comment type="caution">
    <text evidence="2">The sequence shown here is derived from an EMBL/GenBank/DDBJ whole genome shotgun (WGS) entry which is preliminary data.</text>
</comment>
<organism evidence="2 3">
    <name type="scientific">Mucuna pruriens</name>
    <name type="common">Velvet bean</name>
    <name type="synonym">Dolichos pruriens</name>
    <dbReference type="NCBI Taxonomy" id="157652"/>
    <lineage>
        <taxon>Eukaryota</taxon>
        <taxon>Viridiplantae</taxon>
        <taxon>Streptophyta</taxon>
        <taxon>Embryophyta</taxon>
        <taxon>Tracheophyta</taxon>
        <taxon>Spermatophyta</taxon>
        <taxon>Magnoliopsida</taxon>
        <taxon>eudicotyledons</taxon>
        <taxon>Gunneridae</taxon>
        <taxon>Pentapetalae</taxon>
        <taxon>rosids</taxon>
        <taxon>fabids</taxon>
        <taxon>Fabales</taxon>
        <taxon>Fabaceae</taxon>
        <taxon>Papilionoideae</taxon>
        <taxon>50 kb inversion clade</taxon>
        <taxon>NPAAA clade</taxon>
        <taxon>indigoferoid/millettioid clade</taxon>
        <taxon>Phaseoleae</taxon>
        <taxon>Mucuna</taxon>
    </lineage>
</organism>
<keyword evidence="3" id="KW-1185">Reference proteome</keyword>
<dbReference type="InterPro" id="IPR056924">
    <property type="entry name" value="SH3_Tf2-1"/>
</dbReference>
<accession>A0A371F294</accession>
<dbReference type="EMBL" id="QJKJ01010918">
    <property type="protein sequence ID" value="RDX72408.1"/>
    <property type="molecule type" value="Genomic_DNA"/>
</dbReference>
<feature type="domain" description="Tf2-1-like SH3-like" evidence="1">
    <location>
        <begin position="8"/>
        <end position="61"/>
    </location>
</feature>
<reference evidence="2" key="1">
    <citation type="submission" date="2018-05" db="EMBL/GenBank/DDBJ databases">
        <title>Draft genome of Mucuna pruriens seed.</title>
        <authorList>
            <person name="Nnadi N.E."/>
            <person name="Vos R."/>
            <person name="Hasami M.H."/>
            <person name="Devisetty U.K."/>
            <person name="Aguiy J.C."/>
        </authorList>
    </citation>
    <scope>NUCLEOTIDE SEQUENCE [LARGE SCALE GENOMIC DNA]</scope>
    <source>
        <strain evidence="2">JCA_2017</strain>
    </source>
</reference>
<feature type="non-terminal residue" evidence="2">
    <location>
        <position position="1"/>
    </location>
</feature>
<proteinExistence type="predicted"/>
<evidence type="ECO:0000259" key="1">
    <source>
        <dbReference type="Pfam" id="PF24626"/>
    </source>
</evidence>
<protein>
    <recommendedName>
        <fullName evidence="1">Tf2-1-like SH3-like domain-containing protein</fullName>
    </recommendedName>
</protein>
<dbReference type="Pfam" id="PF24626">
    <property type="entry name" value="SH3_Tf2-1"/>
    <property type="match status" value="1"/>
</dbReference>
<evidence type="ECO:0000313" key="2">
    <source>
        <dbReference type="EMBL" id="RDX72408.1"/>
    </source>
</evidence>
<evidence type="ECO:0000313" key="3">
    <source>
        <dbReference type="Proteomes" id="UP000257109"/>
    </source>
</evidence>
<name>A0A371F294_MUCPR</name>
<dbReference type="OrthoDB" id="909585at2759"/>
<dbReference type="PANTHER" id="PTHR35046:SF9">
    <property type="entry name" value="RNA-DIRECTED DNA POLYMERASE"/>
    <property type="match status" value="1"/>
</dbReference>
<gene>
    <name evidence="2" type="ORF">CR513_48114</name>
</gene>
<dbReference type="Proteomes" id="UP000257109">
    <property type="component" value="Unassembled WGS sequence"/>
</dbReference>
<dbReference type="PANTHER" id="PTHR35046">
    <property type="entry name" value="ZINC KNUCKLE (CCHC-TYPE) FAMILY PROTEIN"/>
    <property type="match status" value="1"/>
</dbReference>